<sequence length="38" mass="4537">MLLKYVQVEIYLRAALLFFFARSNFVVDDFLVINLKNI</sequence>
<dbReference type="EMBL" id="BPVZ01000227">
    <property type="protein sequence ID" value="GKV47397.1"/>
    <property type="molecule type" value="Genomic_DNA"/>
</dbReference>
<evidence type="ECO:0008006" key="3">
    <source>
        <dbReference type="Google" id="ProtNLM"/>
    </source>
</evidence>
<protein>
    <recommendedName>
        <fullName evidence="3">Photosystem II protein I</fullName>
    </recommendedName>
</protein>
<evidence type="ECO:0000313" key="2">
    <source>
        <dbReference type="Proteomes" id="UP001054252"/>
    </source>
</evidence>
<gene>
    <name evidence="1" type="ORF">SLEP1_g54304</name>
</gene>
<keyword evidence="2" id="KW-1185">Reference proteome</keyword>
<dbReference type="Proteomes" id="UP001054252">
    <property type="component" value="Unassembled WGS sequence"/>
</dbReference>
<proteinExistence type="predicted"/>
<dbReference type="AlphaFoldDB" id="A0AAV5MFZ8"/>
<reference evidence="1 2" key="1">
    <citation type="journal article" date="2021" name="Commun. Biol.">
        <title>The genome of Shorea leprosula (Dipterocarpaceae) highlights the ecological relevance of drought in aseasonal tropical rainforests.</title>
        <authorList>
            <person name="Ng K.K.S."/>
            <person name="Kobayashi M.J."/>
            <person name="Fawcett J.A."/>
            <person name="Hatakeyama M."/>
            <person name="Paape T."/>
            <person name="Ng C.H."/>
            <person name="Ang C.C."/>
            <person name="Tnah L.H."/>
            <person name="Lee C.T."/>
            <person name="Nishiyama T."/>
            <person name="Sese J."/>
            <person name="O'Brien M.J."/>
            <person name="Copetti D."/>
            <person name="Mohd Noor M.I."/>
            <person name="Ong R.C."/>
            <person name="Putra M."/>
            <person name="Sireger I.Z."/>
            <person name="Indrioko S."/>
            <person name="Kosugi Y."/>
            <person name="Izuno A."/>
            <person name="Isagi Y."/>
            <person name="Lee S.L."/>
            <person name="Shimizu K.K."/>
        </authorList>
    </citation>
    <scope>NUCLEOTIDE SEQUENCE [LARGE SCALE GENOMIC DNA]</scope>
    <source>
        <strain evidence="1">214</strain>
    </source>
</reference>
<name>A0AAV5MFZ8_9ROSI</name>
<evidence type="ECO:0000313" key="1">
    <source>
        <dbReference type="EMBL" id="GKV47397.1"/>
    </source>
</evidence>
<accession>A0AAV5MFZ8</accession>
<organism evidence="1 2">
    <name type="scientific">Rubroshorea leprosula</name>
    <dbReference type="NCBI Taxonomy" id="152421"/>
    <lineage>
        <taxon>Eukaryota</taxon>
        <taxon>Viridiplantae</taxon>
        <taxon>Streptophyta</taxon>
        <taxon>Embryophyta</taxon>
        <taxon>Tracheophyta</taxon>
        <taxon>Spermatophyta</taxon>
        <taxon>Magnoliopsida</taxon>
        <taxon>eudicotyledons</taxon>
        <taxon>Gunneridae</taxon>
        <taxon>Pentapetalae</taxon>
        <taxon>rosids</taxon>
        <taxon>malvids</taxon>
        <taxon>Malvales</taxon>
        <taxon>Dipterocarpaceae</taxon>
        <taxon>Rubroshorea</taxon>
    </lineage>
</organism>
<comment type="caution">
    <text evidence="1">The sequence shown here is derived from an EMBL/GenBank/DDBJ whole genome shotgun (WGS) entry which is preliminary data.</text>
</comment>